<feature type="region of interest" description="Disordered" evidence="1">
    <location>
        <begin position="1004"/>
        <end position="1028"/>
    </location>
</feature>
<feature type="region of interest" description="Disordered" evidence="1">
    <location>
        <begin position="500"/>
        <end position="692"/>
    </location>
</feature>
<evidence type="ECO:0000256" key="1">
    <source>
        <dbReference type="SAM" id="MobiDB-lite"/>
    </source>
</evidence>
<feature type="region of interest" description="Disordered" evidence="1">
    <location>
        <begin position="1700"/>
        <end position="1720"/>
    </location>
</feature>
<feature type="region of interest" description="Disordered" evidence="1">
    <location>
        <begin position="1796"/>
        <end position="1822"/>
    </location>
</feature>
<evidence type="ECO:0000313" key="2">
    <source>
        <dbReference type="EMBL" id="KAG2483951.1"/>
    </source>
</evidence>
<proteinExistence type="predicted"/>
<sequence length="2818" mass="271733">MHVKHYLAGGGGGAACPASVRGGTAVVVGGGAAVAGVIVDLVVGRGAGRVLHVCEQHCHQLTAKLASALGPSASGRMAAALVPPYYAATASRRAAYAAAAPLRALFWRRHAPKRGRSAAARAALAELAAAGRSACGGAEDPIFRLLVSTGRVELVEGRPTHFEAGALVLAGGRRLPPAELLLYATGFRNAYDFLEPALAERLSGGAGAQGPVGGLGAVQAPGGGGGGGGGAEGPGEWPYLYRHCLPPDMRNLAILGAEVDTPDRCLTSALQAVWLAALLSGALRPPAPAAMHADVAAQEAWRAGGPLPAGPGRPGALMLHARDYHGQLLRDLGLPAWTARGGVGGAMGLACCTSSAAVSSGPSGLLPSPHSPHALAWAAPGAVSDQEGRALFAELFGWAPIECAAAGPGCGDRTSAGALSGPSVPRLLSAVRRAGSASWSFLMTSPPHPHAHRAKSVSAGPAHAPTAATAGPTRSARSATGGGRLGSLTGLRRWMAAHTAGGAGGSATARRQQAGEADSEAEVEARRRAGGIVSLPPSDAFEAGLDAETGTEEEGEEMDDPGPEPTARPRSSGALGVPSGRAATRGGGVSSAECDWDARGSSGRVPGGLSWGRSGQARVPGGPPSGASGSAGRATPLSRVHEGVDGEASGGGTSDVAVSSAPGSPRSPRSPRLPHKARSAGQMLGPERAPRSGPGGLLAGMLGLGLAARSFVVWRGAGSSHAAAADAAADASFSSAAAAATTPRSLSLLLLRNRRTRSERSLAPQSQSGGTAGGGRREAPGASQLGPLRMQRSTPLLPQADTQQGAPGTCTGPCTDSPHSADAGLRRHGTGGLEAAERTSASGASSPACPSSPHAASALAASLASRARQSLGARSRLTQSSRSLTAAAGASMRSLLPFARTSASSNPHSPARLARQALPEHRASDGSCAAASPAPRRSGLGAGRSLRRLLSAAAREGAGSNPGSPRVSLPPASEDASSAPPPAGPTPEDQLVGLQLQHGLAAGDRALLGPGNGGAPSRHLSMSGGQPGGGLAAALPALLPSPLPADPSLGASRSSVTDYTSRTAGAMRSAGAVRMSASGGVAAANAASAATAAVAAARRVSMTASPLLGSGGSRASSSTAFDLVSLSDAAQLAAYAAAAQAEVYFGGPAAPSARAGSASASAAALAALGSRRNSALNLNLAGAQGQAATAAAAAALQAAAAQRLALHALSAGSGGHVTPERLAALAAAYGLGEGSEGAGAGPVDGSPSASSGGLGGRGGRVLIETAPAAMLAAAAAAGVPGRPRKFPSQRSSLDLPRPWPHEPSPGARTASPLSLHGPAAPPPLLPSPPMLASPPVSRLSAGSVVVGSGGLSRPAASRSLPAGASIPSILSTAEGLEGVAEGGAGAEGPQGSSTGACLLDTAGGAISAVLPVRGSTPRDGHGMAEAEGGEADAGMETETEAETTTAGLSTQVLYDALGRPLEGAGAGLGVSTATGTGTGWTEGAGSGGFPSAAVGARPGLAQAQALAGFSLRGRAASAAAPHSTSASPPPAAPASASASAAGQPPDRPPRPRREPSAGPARLMSALAASLPPAAPASGPGRLHSDSSGSGLLGAAGEGCAAAGSELLGCSGGVVAVGAAANTRRAGGGIQLLSCDGMAEVVDGPHRNRTGRGHGGADSGGLTGAGADSGPPQGAPSLLSSSLTGAHVLISPPRCLAAADLGAPGPAGPGPRRVLQPPGEGGGALPVGAVCANDAMPTAALYRSDSEGGSEDEAAPGAGRVAAAQRQGLQPQRSASPLAAAVAAARRRTRSVLKAAAADGVVGPGPGPGPGGHAGVHAGRSGAACPGRPLHALLELSATSRPSPSHASASVGAPSTSRQHRRPSAYSGLGLGQLELLGLGASPAPSAGLAPSPSASGVRRPYSAGVGFVGAALPYPGFAYPHPHAYPHAHAHAALHPGGLSPALLHSFDAGAAMAALAAAASQHAGAWGQLEALAGGGAGTGTGPGEGEGMGTARSSLDLAPPLPPRAVTATGLGGARAVEPAAMLLAGLSRGATGPGMHGPGSGPHSRAASLGLGLAAPGPVGGMGGGAGGVSLSTLDIMADNSGAVAGPASYSSTRGLADDLLSSRSMLGGTRRRSTRQGAARPPSSAQLGESESAALLGPAGGSAGGPGPGVRRAHSLRQASTAGSMLHAPGPSGPASQHGGSSGPGPGAAATPAAAASSALVDALCASAAALIRERRWARGGPGSAGPAELLPTSAVRQADQQAAAEAAEMAAANGGFGAGLGGGGGGVEAEPWAMHVALHPYPKYSLAATEGPAGPSEGHQGPPSAASSHRQSGAQGPALSPLSGARSRPASRTQAQGPSSASLMRASDCSGGPVGGGGSSSLGGGSGGGASLLGTGASHGLSGGSGPGAWQGGEDAGPMRALALAALQGSSPALGFGVQPQQQQPQLASAAAAAAEQQQQQQQQQQQAAAVSAAEAVLRAQRRAQALSATARRPSVLAAERWAGAGREGDEAAGAEGGVNTSGALVRLETSELEAGGEGGVSAEGNCQAERGGEGATSPQALRAPSLRRSLRPAVQFGEALPAPAPALASDSGDLPPAASARPAAGNGPRTAPRSAPRSLQHFLTSSATRPSDLAGRMPLGCDGAPRSGPAPAGAPLSNSLPRDGGDILLQARSCHGPHAFGLGSEAPPHLGQGPASQPRPRSGSSFAPRSNLGPGWAGLAAGASPAAAELLEHAAAAAAAAGGGEAGSDAATAAAWLSQHQQLLAAAAAQQQQYVAQLLLLQGHAAVAAAAAAAAAGGAGAQGRLRAASRHLSLNPADASTLHCIQEEAEAP</sequence>
<feature type="compositionally biased region" description="Polar residues" evidence="1">
    <location>
        <begin position="1838"/>
        <end position="1856"/>
    </location>
</feature>
<feature type="region of interest" description="Disordered" evidence="1">
    <location>
        <begin position="1977"/>
        <end position="2000"/>
    </location>
</feature>
<feature type="region of interest" description="Disordered" evidence="1">
    <location>
        <begin position="2292"/>
        <end position="2401"/>
    </location>
</feature>
<reference evidence="2" key="1">
    <citation type="journal article" date="2020" name="bioRxiv">
        <title>Comparative genomics of Chlamydomonas.</title>
        <authorList>
            <person name="Craig R.J."/>
            <person name="Hasan A.R."/>
            <person name="Ness R.W."/>
            <person name="Keightley P.D."/>
        </authorList>
    </citation>
    <scope>NUCLEOTIDE SEQUENCE</scope>
    <source>
        <strain evidence="2">CCAP 11/70</strain>
    </source>
</reference>
<feature type="compositionally biased region" description="Acidic residues" evidence="1">
    <location>
        <begin position="1427"/>
        <end position="1441"/>
    </location>
</feature>
<feature type="compositionally biased region" description="Low complexity" evidence="1">
    <location>
        <begin position="2172"/>
        <end position="2183"/>
    </location>
</feature>
<feature type="region of interest" description="Disordered" evidence="1">
    <location>
        <begin position="1411"/>
        <end position="1446"/>
    </location>
</feature>
<organism evidence="2 3">
    <name type="scientific">Edaphochlamys debaryana</name>
    <dbReference type="NCBI Taxonomy" id="47281"/>
    <lineage>
        <taxon>Eukaryota</taxon>
        <taxon>Viridiplantae</taxon>
        <taxon>Chlorophyta</taxon>
        <taxon>core chlorophytes</taxon>
        <taxon>Chlorophyceae</taxon>
        <taxon>CS clade</taxon>
        <taxon>Chlamydomonadales</taxon>
        <taxon>Chlamydomonadales incertae sedis</taxon>
        <taxon>Edaphochlamys</taxon>
    </lineage>
</organism>
<feature type="region of interest" description="Disordered" evidence="1">
    <location>
        <begin position="1236"/>
        <end position="1256"/>
    </location>
</feature>
<feature type="compositionally biased region" description="Low complexity" evidence="1">
    <location>
        <begin position="1533"/>
        <end position="1544"/>
    </location>
</feature>
<feature type="compositionally biased region" description="Polar residues" evidence="1">
    <location>
        <begin position="2310"/>
        <end position="2319"/>
    </location>
</feature>
<feature type="region of interest" description="Disordered" evidence="1">
    <location>
        <begin position="1519"/>
        <end position="1558"/>
    </location>
</feature>
<feature type="region of interest" description="Disordered" evidence="1">
    <location>
        <begin position="444"/>
        <end position="487"/>
    </location>
</feature>
<feature type="region of interest" description="Disordered" evidence="1">
    <location>
        <begin position="756"/>
        <end position="854"/>
    </location>
</feature>
<name>A0A835XKJ1_9CHLO</name>
<comment type="caution">
    <text evidence="2">The sequence shown here is derived from an EMBL/GenBank/DDBJ whole genome shotgun (WGS) entry which is preliminary data.</text>
</comment>
<feature type="compositionally biased region" description="Low complexity" evidence="1">
    <location>
        <begin position="1754"/>
        <end position="1774"/>
    </location>
</feature>
<feature type="compositionally biased region" description="Polar residues" evidence="1">
    <location>
        <begin position="791"/>
        <end position="818"/>
    </location>
</feature>
<dbReference type="Proteomes" id="UP000612055">
    <property type="component" value="Unassembled WGS sequence"/>
</dbReference>
<dbReference type="PROSITE" id="PS51257">
    <property type="entry name" value="PROKAR_LIPOPROTEIN"/>
    <property type="match status" value="1"/>
</dbReference>
<feature type="compositionally biased region" description="Gly residues" evidence="1">
    <location>
        <begin position="2386"/>
        <end position="2400"/>
    </location>
</feature>
<feature type="compositionally biased region" description="Polar residues" evidence="1">
    <location>
        <begin position="2335"/>
        <end position="2347"/>
    </location>
</feature>
<feature type="compositionally biased region" description="Low complexity" evidence="1">
    <location>
        <begin position="2629"/>
        <end position="2641"/>
    </location>
</feature>
<feature type="region of interest" description="Disordered" evidence="1">
    <location>
        <begin position="2517"/>
        <end position="2551"/>
    </location>
</feature>
<feature type="region of interest" description="Disordered" evidence="1">
    <location>
        <begin position="1277"/>
        <end position="1362"/>
    </location>
</feature>
<feature type="compositionally biased region" description="Low complexity" evidence="1">
    <location>
        <begin position="840"/>
        <end position="854"/>
    </location>
</feature>
<feature type="region of interest" description="Disordered" evidence="1">
    <location>
        <begin position="1741"/>
        <end position="1774"/>
    </location>
</feature>
<feature type="compositionally biased region" description="Low complexity" evidence="1">
    <location>
        <begin position="500"/>
        <end position="515"/>
    </location>
</feature>
<feature type="compositionally biased region" description="Low complexity" evidence="1">
    <location>
        <begin position="929"/>
        <end position="939"/>
    </location>
</feature>
<feature type="region of interest" description="Disordered" evidence="1">
    <location>
        <begin position="900"/>
        <end position="942"/>
    </location>
</feature>
<feature type="compositionally biased region" description="Pro residues" evidence="1">
    <location>
        <begin position="1319"/>
        <end position="1332"/>
    </location>
</feature>
<dbReference type="EMBL" id="JAEHOE010000161">
    <property type="protein sequence ID" value="KAG2483951.1"/>
    <property type="molecule type" value="Genomic_DNA"/>
</dbReference>
<accession>A0A835XKJ1</accession>
<feature type="region of interest" description="Disordered" evidence="1">
    <location>
        <begin position="2570"/>
        <end position="2696"/>
    </location>
</feature>
<feature type="compositionally biased region" description="Gly residues" evidence="1">
    <location>
        <begin position="1977"/>
        <end position="1990"/>
    </location>
</feature>
<feature type="region of interest" description="Disordered" evidence="1">
    <location>
        <begin position="1838"/>
        <end position="1865"/>
    </location>
</feature>
<feature type="compositionally biased region" description="Gly residues" evidence="1">
    <location>
        <begin position="2357"/>
        <end position="2376"/>
    </location>
</feature>
<feature type="compositionally biased region" description="Low complexity" evidence="1">
    <location>
        <begin position="1333"/>
        <end position="1346"/>
    </location>
</feature>
<evidence type="ECO:0000313" key="3">
    <source>
        <dbReference type="Proteomes" id="UP000612055"/>
    </source>
</evidence>
<keyword evidence="3" id="KW-1185">Reference proteome</keyword>
<feature type="region of interest" description="Disordered" evidence="1">
    <location>
        <begin position="954"/>
        <end position="990"/>
    </location>
</feature>
<dbReference type="OrthoDB" id="66881at2759"/>
<feature type="compositionally biased region" description="Low complexity" evidence="1">
    <location>
        <begin position="969"/>
        <end position="978"/>
    </location>
</feature>
<feature type="region of interest" description="Disordered" evidence="1">
    <location>
        <begin position="1642"/>
        <end position="1679"/>
    </location>
</feature>
<feature type="region of interest" description="Disordered" evidence="1">
    <location>
        <begin position="2106"/>
        <end position="2195"/>
    </location>
</feature>
<feature type="compositionally biased region" description="Gly residues" evidence="1">
    <location>
        <begin position="1652"/>
        <end position="1663"/>
    </location>
</feature>
<gene>
    <name evidence="2" type="ORF">HYH03_017197</name>
</gene>
<feature type="compositionally biased region" description="Acidic residues" evidence="1">
    <location>
        <begin position="549"/>
        <end position="562"/>
    </location>
</feature>
<feature type="compositionally biased region" description="Low complexity" evidence="1">
    <location>
        <begin position="458"/>
        <end position="479"/>
    </location>
</feature>
<protein>
    <submittedName>
        <fullName evidence="2">Uncharacterized protein</fullName>
    </submittedName>
</protein>
<feature type="compositionally biased region" description="Low complexity" evidence="1">
    <location>
        <begin position="625"/>
        <end position="634"/>
    </location>
</feature>
<feature type="compositionally biased region" description="Gly residues" evidence="1">
    <location>
        <begin position="2142"/>
        <end position="2152"/>
    </location>
</feature>